<accession>A0ACC2EIS1</accession>
<gene>
    <name evidence="1" type="ORF">O6H91_02G100500</name>
</gene>
<name>A0ACC2EIS1_DIPCM</name>
<proteinExistence type="predicted"/>
<evidence type="ECO:0000313" key="2">
    <source>
        <dbReference type="Proteomes" id="UP001162992"/>
    </source>
</evidence>
<comment type="caution">
    <text evidence="1">The sequence shown here is derived from an EMBL/GenBank/DDBJ whole genome shotgun (WGS) entry which is preliminary data.</text>
</comment>
<dbReference type="EMBL" id="CM055093">
    <property type="protein sequence ID" value="KAJ7566396.1"/>
    <property type="molecule type" value="Genomic_DNA"/>
</dbReference>
<dbReference type="Proteomes" id="UP001162992">
    <property type="component" value="Chromosome 2"/>
</dbReference>
<keyword evidence="2" id="KW-1185">Reference proteome</keyword>
<reference evidence="2" key="1">
    <citation type="journal article" date="2024" name="Proc. Natl. Acad. Sci. U.S.A.">
        <title>Extraordinary preservation of gene collinearity over three hundred million years revealed in homosporous lycophytes.</title>
        <authorList>
            <person name="Li C."/>
            <person name="Wickell D."/>
            <person name="Kuo L.Y."/>
            <person name="Chen X."/>
            <person name="Nie B."/>
            <person name="Liao X."/>
            <person name="Peng D."/>
            <person name="Ji J."/>
            <person name="Jenkins J."/>
            <person name="Williams M."/>
            <person name="Shu S."/>
            <person name="Plott C."/>
            <person name="Barry K."/>
            <person name="Rajasekar S."/>
            <person name="Grimwood J."/>
            <person name="Han X."/>
            <person name="Sun S."/>
            <person name="Hou Z."/>
            <person name="He W."/>
            <person name="Dai G."/>
            <person name="Sun C."/>
            <person name="Schmutz J."/>
            <person name="Leebens-Mack J.H."/>
            <person name="Li F.W."/>
            <person name="Wang L."/>
        </authorList>
    </citation>
    <scope>NUCLEOTIDE SEQUENCE [LARGE SCALE GENOMIC DNA]</scope>
    <source>
        <strain evidence="2">cv. PW_Plant_1</strain>
    </source>
</reference>
<evidence type="ECO:0000313" key="1">
    <source>
        <dbReference type="EMBL" id="KAJ7566396.1"/>
    </source>
</evidence>
<sequence length="83" mass="9682">MFTVFAVSELCKMMCIEQNNETVSLQSYDHSVKKVVNWFFKLELYFMFHVSIAHFDSSSTYLKFVMLIGPPFIIGKCSNWSLP</sequence>
<protein>
    <submittedName>
        <fullName evidence="1">Uncharacterized protein</fullName>
    </submittedName>
</protein>
<organism evidence="1 2">
    <name type="scientific">Diphasiastrum complanatum</name>
    <name type="common">Issler's clubmoss</name>
    <name type="synonym">Lycopodium complanatum</name>
    <dbReference type="NCBI Taxonomy" id="34168"/>
    <lineage>
        <taxon>Eukaryota</taxon>
        <taxon>Viridiplantae</taxon>
        <taxon>Streptophyta</taxon>
        <taxon>Embryophyta</taxon>
        <taxon>Tracheophyta</taxon>
        <taxon>Lycopodiopsida</taxon>
        <taxon>Lycopodiales</taxon>
        <taxon>Lycopodiaceae</taxon>
        <taxon>Lycopodioideae</taxon>
        <taxon>Diphasiastrum</taxon>
    </lineage>
</organism>